<gene>
    <name evidence="1" type="ORF">BN12_33</name>
</gene>
<evidence type="ECO:0000313" key="1">
    <source>
        <dbReference type="EMBL" id="AUS03584.1"/>
    </source>
</evidence>
<keyword evidence="2" id="KW-1185">Reference proteome</keyword>
<proteinExistence type="predicted"/>
<accession>A0A2I7SCF7</accession>
<dbReference type="EMBL" id="MG727695">
    <property type="protein sequence ID" value="AUS03584.1"/>
    <property type="molecule type" value="Genomic_DNA"/>
</dbReference>
<reference evidence="2" key="1">
    <citation type="submission" date="2017-12" db="EMBL/GenBank/DDBJ databases">
        <authorList>
            <person name="Payne A.M."/>
            <person name="Imahara C."/>
            <person name="Merrill B.D."/>
            <person name="Ward A.T."/>
            <person name="Berg J.A."/>
            <person name="Hilton J.A."/>
            <person name="Fajardo C.P."/>
            <person name="Walker J.K."/>
            <person name="Breakwell D.P."/>
            <person name="Grose J.H."/>
            <person name="Hope S."/>
            <person name="Tsourkas P.K."/>
        </authorList>
    </citation>
    <scope>NUCLEOTIDE SEQUENCE [LARGE SCALE GENOMIC DNA]</scope>
</reference>
<evidence type="ECO:0000313" key="2">
    <source>
        <dbReference type="Proteomes" id="UP000241154"/>
    </source>
</evidence>
<organism evidence="1 2">
    <name type="scientific">Paenibacillus phage BN12</name>
    <dbReference type="NCBI Taxonomy" id="2070189"/>
    <lineage>
        <taxon>Viruses</taxon>
        <taxon>Duplodnaviria</taxon>
        <taxon>Heunggongvirae</taxon>
        <taxon>Uroviricota</taxon>
        <taxon>Caudoviricetes</taxon>
        <taxon>Fernvirus</taxon>
        <taxon>Fernvirus BN12</taxon>
    </lineage>
</organism>
<sequence length="64" mass="7387">MGKYVGSVVEIIYLDRNNQITQRRVRVRSIKGNILQAYCFLAKSPRVFKLENILAINAVNRHVV</sequence>
<protein>
    <submittedName>
        <fullName evidence="1">Putative DNA binding transcriptional regulator</fullName>
    </submittedName>
</protein>
<dbReference type="Proteomes" id="UP000241154">
    <property type="component" value="Segment"/>
</dbReference>
<name>A0A2I7SCF7_9CAUD</name>